<dbReference type="SUPFAM" id="SSF55785">
    <property type="entry name" value="PYP-like sensor domain (PAS domain)"/>
    <property type="match status" value="1"/>
</dbReference>
<feature type="compositionally biased region" description="Basic and acidic residues" evidence="1">
    <location>
        <begin position="186"/>
        <end position="214"/>
    </location>
</feature>
<dbReference type="InterPro" id="IPR035965">
    <property type="entry name" value="PAS-like_dom_sf"/>
</dbReference>
<evidence type="ECO:0000256" key="1">
    <source>
        <dbReference type="SAM" id="MobiDB-lite"/>
    </source>
</evidence>
<name>A0A9Q0RCK6_ANAIG</name>
<evidence type="ECO:0000313" key="3">
    <source>
        <dbReference type="Proteomes" id="UP001149090"/>
    </source>
</evidence>
<dbReference type="Proteomes" id="UP001149090">
    <property type="component" value="Unassembled WGS sequence"/>
</dbReference>
<gene>
    <name evidence="2" type="ORF">M0811_07061</name>
</gene>
<protein>
    <submittedName>
        <fullName evidence="2">Cerebellar degeneration-related antigen 1</fullName>
    </submittedName>
</protein>
<keyword evidence="3" id="KW-1185">Reference proteome</keyword>
<feature type="compositionally biased region" description="Basic and acidic residues" evidence="1">
    <location>
        <begin position="221"/>
        <end position="232"/>
    </location>
</feature>
<comment type="caution">
    <text evidence="2">The sequence shown here is derived from an EMBL/GenBank/DDBJ whole genome shotgun (WGS) entry which is preliminary data.</text>
</comment>
<feature type="region of interest" description="Disordered" evidence="1">
    <location>
        <begin position="165"/>
        <end position="232"/>
    </location>
</feature>
<dbReference type="AlphaFoldDB" id="A0A9Q0RCK6"/>
<proteinExistence type="predicted"/>
<organism evidence="2 3">
    <name type="scientific">Anaeramoeba ignava</name>
    <name type="common">Anaerobic marine amoeba</name>
    <dbReference type="NCBI Taxonomy" id="1746090"/>
    <lineage>
        <taxon>Eukaryota</taxon>
        <taxon>Metamonada</taxon>
        <taxon>Anaeramoebidae</taxon>
        <taxon>Anaeramoeba</taxon>
    </lineage>
</organism>
<feature type="compositionally biased region" description="Polar residues" evidence="1">
    <location>
        <begin position="170"/>
        <end position="185"/>
    </location>
</feature>
<reference evidence="2" key="1">
    <citation type="submission" date="2022-10" db="EMBL/GenBank/DDBJ databases">
        <title>Novel sulphate-reducing endosymbionts in the free-living metamonad Anaeramoeba.</title>
        <authorList>
            <person name="Jerlstrom-Hultqvist J."/>
            <person name="Cepicka I."/>
            <person name="Gallot-Lavallee L."/>
            <person name="Salas-Leiva D."/>
            <person name="Curtis B.A."/>
            <person name="Zahonova K."/>
            <person name="Pipaliya S."/>
            <person name="Dacks J."/>
            <person name="Roger A.J."/>
        </authorList>
    </citation>
    <scope>NUCLEOTIDE SEQUENCE</scope>
    <source>
        <strain evidence="2">BMAN</strain>
    </source>
</reference>
<dbReference type="EMBL" id="JAPDFW010000064">
    <property type="protein sequence ID" value="KAJ5075491.1"/>
    <property type="molecule type" value="Genomic_DNA"/>
</dbReference>
<evidence type="ECO:0000313" key="2">
    <source>
        <dbReference type="EMBL" id="KAJ5075491.1"/>
    </source>
</evidence>
<accession>A0A9Q0RCK6</accession>
<dbReference type="Gene3D" id="3.30.450.20">
    <property type="entry name" value="PAS domain"/>
    <property type="match status" value="1"/>
</dbReference>
<sequence length="633" mass="72697">MGAVESAKKKITKKQSKQYIKKVQAYYEPIVLGDEKADFIDANPAAISLFKAKSKKQICSKGPNGLSADFQPAFNLPTSRAAPLAIQSAFNSPEGFFDFDWLHRDLDGKDFWVHVWATPINMGGKLVIQGLTRPVSGRGMVTTLDLGVDAAYFVKPLSDKIKSALDTETESQIEQTKSSPQTDSETNTKTDPNIKKESKSDPKTDPKTDPKKESSPNTSTKAEEKPTHEVRKSIIVFPNDDLEMEFDEKVDYIKSLIRSHENPKLEKKIVDALNQAKSLFTRSNLLLQEQIEQLTQRIQTQEKKNRQKYFDLEEHLQNSLKSNKELTKKCEVLTSNFQIIRKLFNDPELEKFSCDEKVDLLMQIQLQFHYLKAKSKTNLFKRSKMVFLCRFSTCFQSSPLKKAAPLAIQSAFNSPEGFFDFDWFGATPINMGWKIYTRINKINSRKRNGNNIKILDLMQHIFVKPFSDKIKKEKPTHEKRKIVDALNQAKSLFTHSNLLLQEQIEQINSKNSKLKKKNSEKYFDLEEHLKHEYEIRIIIHIITTHIIILPNSVFLLSKSKLPLLRVEPSTRVFFILIFVIRSSVELNDNFLICKFVSKSPINRYVMDKSAVDSQEKDGAQLNCRFEILGCLRV</sequence>